<keyword evidence="10 12" id="KW-0472">Membrane</keyword>
<keyword evidence="7" id="KW-0630">Potassium</keyword>
<keyword evidence="9" id="KW-0406">Ion transport</keyword>
<feature type="transmembrane region" description="Helical" evidence="12">
    <location>
        <begin position="158"/>
        <end position="178"/>
    </location>
</feature>
<keyword evidence="6" id="KW-0851">Voltage-gated channel</keyword>
<dbReference type="InterPro" id="IPR028325">
    <property type="entry name" value="VG_K_chnl"/>
</dbReference>
<dbReference type="PANTHER" id="PTHR11537:SF254">
    <property type="entry name" value="POTASSIUM VOLTAGE-GATED CHANNEL PROTEIN SHAB"/>
    <property type="match status" value="1"/>
</dbReference>
<gene>
    <name evidence="14" type="ORF">QQ020_11590</name>
</gene>
<dbReference type="Pfam" id="PF00520">
    <property type="entry name" value="Ion_trans"/>
    <property type="match status" value="1"/>
</dbReference>
<evidence type="ECO:0000256" key="8">
    <source>
        <dbReference type="ARBA" id="ARBA00022989"/>
    </source>
</evidence>
<evidence type="ECO:0000256" key="6">
    <source>
        <dbReference type="ARBA" id="ARBA00022882"/>
    </source>
</evidence>
<protein>
    <submittedName>
        <fullName evidence="14">Ion transporter</fullName>
    </submittedName>
</protein>
<sequence>MISLKKRFYKIVYPSDSRKDPNFTFDVVIITLILLNVLAVIIESVPEINARFQRGFERFEIFSVVVFTLEYLIRLWTCTEMEAYKKPVTGRLKWSLTPMALIDLLAVLPFYLPFIGVDLRFIRIFRLFRIFRLLKIARYTSALYLIRKILVNKKEELFVTLLFSVSLLIVFSTLMFYAERQAQPEVFTSIPKSMWWAVITLTSVGYGDIYPITTLGRILGGLIAISGIGLFALPTGILASGFSDEIAKRKNPGK</sequence>
<evidence type="ECO:0000256" key="7">
    <source>
        <dbReference type="ARBA" id="ARBA00022958"/>
    </source>
</evidence>
<evidence type="ECO:0000256" key="1">
    <source>
        <dbReference type="ARBA" id="ARBA00004141"/>
    </source>
</evidence>
<evidence type="ECO:0000256" key="4">
    <source>
        <dbReference type="ARBA" id="ARBA00022692"/>
    </source>
</evidence>
<dbReference type="PANTHER" id="PTHR11537">
    <property type="entry name" value="VOLTAGE-GATED POTASSIUM CHANNEL"/>
    <property type="match status" value="1"/>
</dbReference>
<evidence type="ECO:0000313" key="14">
    <source>
        <dbReference type="EMBL" id="MDN5212696.1"/>
    </source>
</evidence>
<reference evidence="14" key="1">
    <citation type="submission" date="2023-06" db="EMBL/GenBank/DDBJ databases">
        <title>Genomic of Agaribacillus aureum.</title>
        <authorList>
            <person name="Wang G."/>
        </authorList>
    </citation>
    <scope>NUCLEOTIDE SEQUENCE</scope>
    <source>
        <strain evidence="14">BMA12</strain>
    </source>
</reference>
<keyword evidence="8 12" id="KW-1133">Transmembrane helix</keyword>
<feature type="transmembrane region" description="Helical" evidence="12">
    <location>
        <begin position="218"/>
        <end position="242"/>
    </location>
</feature>
<dbReference type="Gene3D" id="1.10.287.70">
    <property type="match status" value="1"/>
</dbReference>
<dbReference type="SUPFAM" id="SSF81324">
    <property type="entry name" value="Voltage-gated potassium channels"/>
    <property type="match status" value="1"/>
</dbReference>
<accession>A0ABT8L6K4</accession>
<comment type="subcellular location">
    <subcellularLocation>
        <location evidence="1">Membrane</location>
        <topology evidence="1">Multi-pass membrane protein</topology>
    </subcellularLocation>
</comment>
<dbReference type="EMBL" id="JAUJEB010000001">
    <property type="protein sequence ID" value="MDN5212696.1"/>
    <property type="molecule type" value="Genomic_DNA"/>
</dbReference>
<dbReference type="Gene3D" id="1.20.120.350">
    <property type="entry name" value="Voltage-gated potassium channels. Chain C"/>
    <property type="match status" value="1"/>
</dbReference>
<evidence type="ECO:0000256" key="3">
    <source>
        <dbReference type="ARBA" id="ARBA00022538"/>
    </source>
</evidence>
<keyword evidence="11" id="KW-0407">Ion channel</keyword>
<evidence type="ECO:0000256" key="12">
    <source>
        <dbReference type="SAM" id="Phobius"/>
    </source>
</evidence>
<keyword evidence="2" id="KW-0813">Transport</keyword>
<keyword evidence="3" id="KW-0633">Potassium transport</keyword>
<name>A0ABT8L6K4_9BACT</name>
<evidence type="ECO:0000256" key="9">
    <source>
        <dbReference type="ARBA" id="ARBA00023065"/>
    </source>
</evidence>
<feature type="transmembrane region" description="Helical" evidence="12">
    <location>
        <begin position="23"/>
        <end position="46"/>
    </location>
</feature>
<evidence type="ECO:0000256" key="10">
    <source>
        <dbReference type="ARBA" id="ARBA00023136"/>
    </source>
</evidence>
<comment type="caution">
    <text evidence="14">The sequence shown here is derived from an EMBL/GenBank/DDBJ whole genome shotgun (WGS) entry which is preliminary data.</text>
</comment>
<evidence type="ECO:0000259" key="13">
    <source>
        <dbReference type="Pfam" id="PF00520"/>
    </source>
</evidence>
<dbReference type="InterPro" id="IPR005821">
    <property type="entry name" value="Ion_trans_dom"/>
</dbReference>
<feature type="transmembrane region" description="Helical" evidence="12">
    <location>
        <begin position="96"/>
        <end position="115"/>
    </location>
</feature>
<organism evidence="14 15">
    <name type="scientific">Agaribacillus aureus</name>
    <dbReference type="NCBI Taxonomy" id="3051825"/>
    <lineage>
        <taxon>Bacteria</taxon>
        <taxon>Pseudomonadati</taxon>
        <taxon>Bacteroidota</taxon>
        <taxon>Cytophagia</taxon>
        <taxon>Cytophagales</taxon>
        <taxon>Splendidivirgaceae</taxon>
        <taxon>Agaribacillus</taxon>
    </lineage>
</organism>
<keyword evidence="5" id="KW-0631">Potassium channel</keyword>
<evidence type="ECO:0000313" key="15">
    <source>
        <dbReference type="Proteomes" id="UP001172083"/>
    </source>
</evidence>
<dbReference type="Gene3D" id="1.20.5.110">
    <property type="match status" value="1"/>
</dbReference>
<feature type="transmembrane region" description="Helical" evidence="12">
    <location>
        <begin position="194"/>
        <end position="212"/>
    </location>
</feature>
<dbReference type="PRINTS" id="PR00169">
    <property type="entry name" value="KCHANNEL"/>
</dbReference>
<evidence type="ECO:0000256" key="11">
    <source>
        <dbReference type="ARBA" id="ARBA00023303"/>
    </source>
</evidence>
<keyword evidence="4 12" id="KW-0812">Transmembrane</keyword>
<evidence type="ECO:0000256" key="5">
    <source>
        <dbReference type="ARBA" id="ARBA00022826"/>
    </source>
</evidence>
<dbReference type="RefSeq" id="WP_346758013.1">
    <property type="nucleotide sequence ID" value="NZ_JAUJEB010000001.1"/>
</dbReference>
<evidence type="ECO:0000256" key="2">
    <source>
        <dbReference type="ARBA" id="ARBA00022448"/>
    </source>
</evidence>
<feature type="domain" description="Ion transport" evidence="13">
    <location>
        <begin position="23"/>
        <end position="247"/>
    </location>
</feature>
<dbReference type="InterPro" id="IPR027359">
    <property type="entry name" value="Volt_channel_dom_sf"/>
</dbReference>
<dbReference type="Proteomes" id="UP001172083">
    <property type="component" value="Unassembled WGS sequence"/>
</dbReference>
<proteinExistence type="predicted"/>
<keyword evidence="15" id="KW-1185">Reference proteome</keyword>